<protein>
    <recommendedName>
        <fullName evidence="3 7">Guanine deaminase</fullName>
        <shortName evidence="8">Guanase</shortName>
        <ecNumber evidence="3 7">3.5.4.3</ecNumber>
    </recommendedName>
    <alternativeName>
        <fullName evidence="8">Guanine aminohydrolase</fullName>
    </alternativeName>
</protein>
<dbReference type="InterPro" id="IPR032466">
    <property type="entry name" value="Metal_Hydrolase"/>
</dbReference>
<evidence type="ECO:0000256" key="2">
    <source>
        <dbReference type="ARBA" id="ARBA00006745"/>
    </source>
</evidence>
<gene>
    <name evidence="11" type="primary">guaD</name>
    <name evidence="11" type="ORF">ABOD76_10345</name>
</gene>
<dbReference type="InterPro" id="IPR011059">
    <property type="entry name" value="Metal-dep_hydrolase_composite"/>
</dbReference>
<dbReference type="GO" id="GO:0006147">
    <property type="term" value="P:guanine catabolic process"/>
    <property type="evidence" value="ECO:0007669"/>
    <property type="project" value="UniProtKB-UniRule"/>
</dbReference>
<proteinExistence type="inferred from homology"/>
<keyword evidence="5 8" id="KW-0378">Hydrolase</keyword>
<organism evidence="11">
    <name type="scientific">Deinococcus sonorensis KR-87</name>
    <dbReference type="NCBI Taxonomy" id="694439"/>
    <lineage>
        <taxon>Bacteria</taxon>
        <taxon>Thermotogati</taxon>
        <taxon>Deinococcota</taxon>
        <taxon>Deinococci</taxon>
        <taxon>Deinococcales</taxon>
        <taxon>Deinococcaceae</taxon>
        <taxon>Deinococcus</taxon>
    </lineage>
</organism>
<dbReference type="Pfam" id="PF01979">
    <property type="entry name" value="Amidohydro_1"/>
    <property type="match status" value="1"/>
</dbReference>
<evidence type="ECO:0000313" key="11">
    <source>
        <dbReference type="EMBL" id="XBV86683.1"/>
    </source>
</evidence>
<dbReference type="InterPro" id="IPR006680">
    <property type="entry name" value="Amidohydro-rel"/>
</dbReference>
<evidence type="ECO:0000256" key="6">
    <source>
        <dbReference type="ARBA" id="ARBA00022833"/>
    </source>
</evidence>
<dbReference type="Gene3D" id="2.30.40.10">
    <property type="entry name" value="Urease, subunit C, domain 1"/>
    <property type="match status" value="1"/>
</dbReference>
<comment type="pathway">
    <text evidence="1 8">Purine metabolism; guanine degradation; xanthine from guanine: step 1/1.</text>
</comment>
<dbReference type="InterPro" id="IPR051607">
    <property type="entry name" value="Metallo-dep_hydrolases"/>
</dbReference>
<dbReference type="PANTHER" id="PTHR11271">
    <property type="entry name" value="GUANINE DEAMINASE"/>
    <property type="match status" value="1"/>
</dbReference>
<comment type="catalytic activity">
    <reaction evidence="8">
        <text>guanine + H2O + H(+) = xanthine + NH4(+)</text>
        <dbReference type="Rhea" id="RHEA:14665"/>
        <dbReference type="ChEBI" id="CHEBI:15377"/>
        <dbReference type="ChEBI" id="CHEBI:15378"/>
        <dbReference type="ChEBI" id="CHEBI:16235"/>
        <dbReference type="ChEBI" id="CHEBI:17712"/>
        <dbReference type="ChEBI" id="CHEBI:28938"/>
        <dbReference type="EC" id="3.5.4.3"/>
    </reaction>
</comment>
<feature type="domain" description="Aminodeoxyfutalosine deaminase/Imidazolonepropionase-like composite" evidence="10">
    <location>
        <begin position="30"/>
        <end position="55"/>
    </location>
</feature>
<dbReference type="EC" id="3.5.4.3" evidence="3 7"/>
<dbReference type="AlphaFoldDB" id="A0AAU7UFI7"/>
<comment type="cofactor">
    <cofactor evidence="8">
        <name>Zn(2+)</name>
        <dbReference type="ChEBI" id="CHEBI:29105"/>
    </cofactor>
    <text evidence="8">Binds 1 zinc ion per subunit.</text>
</comment>
<name>A0AAU7UFI7_9DEIO</name>
<dbReference type="Pfam" id="PF22039">
    <property type="entry name" value="HUTI_composite_bact"/>
    <property type="match status" value="1"/>
</dbReference>
<accession>A0AAU7UFI7</accession>
<keyword evidence="6 8" id="KW-0862">Zinc</keyword>
<keyword evidence="4 8" id="KW-0479">Metal-binding</keyword>
<dbReference type="InterPro" id="IPR054418">
    <property type="entry name" value="MQNX/HUTI_composite_N"/>
</dbReference>
<evidence type="ECO:0000256" key="5">
    <source>
        <dbReference type="ARBA" id="ARBA00022801"/>
    </source>
</evidence>
<dbReference type="InterPro" id="IPR014311">
    <property type="entry name" value="Guanine_deaminase"/>
</dbReference>
<reference evidence="11" key="1">
    <citation type="submission" date="2024-06" db="EMBL/GenBank/DDBJ databases">
        <title>Draft Genome Sequence of Deinococcus sonorensis Type Strain KR-87, a Biofilm Producing Representative of the Genus Deinococcus.</title>
        <authorList>
            <person name="Boren L.S."/>
            <person name="Grosso R.A."/>
            <person name="Hugenberg-Cox A.N."/>
            <person name="Hill J.T.E."/>
            <person name="Albert C.M."/>
            <person name="Tuohy J.M."/>
        </authorList>
    </citation>
    <scope>NUCLEOTIDE SEQUENCE</scope>
    <source>
        <strain evidence="11">KR-87</strain>
    </source>
</reference>
<sequence>MTDLVLYRSALFHTPGNPFTGDVLQTLTDGGVAVQAGRILATGDFAEVRAAYPAAPVHDLRGGVLLPGLVDTHVHYPQLRVLGGLGMPLLEWLDRNTLPEEARLSDRPYARELARDFLGALAAHGTTTALVFGSHYRSAMEEFFDVAGHSGLRIASGLVLSDRLLRPELHTTPEAAFEESRALIRQFHGRGRLRYAVTPRFSLSASEGILEACGALMHEAEGVHFTSHLNENVAEIEAVRDLFPWAQDYLDTYDRYGLVSRASVFAHNIHPSGRELSRMAAAGCTVSHCPCSNSALGSGLFPLRRHLEAGVPVALGTDVGGGTGFSLFKEGLQALFMQQLTPPEQRAALTPAHLLYLATLAGAQALGLQDEVGDFRPGKAFDAVLIRPQAGTPLDILMRHADNPGRVLAGLFTLSGAADVRQVWVEGETVHQPREHADA</sequence>
<dbReference type="GO" id="GO:0008892">
    <property type="term" value="F:guanine deaminase activity"/>
    <property type="evidence" value="ECO:0007669"/>
    <property type="project" value="UniProtKB-UniRule"/>
</dbReference>
<dbReference type="GO" id="GO:0008270">
    <property type="term" value="F:zinc ion binding"/>
    <property type="evidence" value="ECO:0007669"/>
    <property type="project" value="UniProtKB-UniRule"/>
</dbReference>
<dbReference type="PANTHER" id="PTHR11271:SF6">
    <property type="entry name" value="GUANINE DEAMINASE"/>
    <property type="match status" value="1"/>
</dbReference>
<evidence type="ECO:0000256" key="4">
    <source>
        <dbReference type="ARBA" id="ARBA00022723"/>
    </source>
</evidence>
<evidence type="ECO:0000259" key="9">
    <source>
        <dbReference type="Pfam" id="PF01979"/>
    </source>
</evidence>
<evidence type="ECO:0000256" key="8">
    <source>
        <dbReference type="RuleBase" id="RU366009"/>
    </source>
</evidence>
<dbReference type="NCBIfam" id="NF006679">
    <property type="entry name" value="PRK09228.1"/>
    <property type="match status" value="1"/>
</dbReference>
<evidence type="ECO:0000256" key="1">
    <source>
        <dbReference type="ARBA" id="ARBA00004984"/>
    </source>
</evidence>
<evidence type="ECO:0000259" key="10">
    <source>
        <dbReference type="Pfam" id="PF22039"/>
    </source>
</evidence>
<dbReference type="EMBL" id="CP158299">
    <property type="protein sequence ID" value="XBV86683.1"/>
    <property type="molecule type" value="Genomic_DNA"/>
</dbReference>
<evidence type="ECO:0000256" key="3">
    <source>
        <dbReference type="ARBA" id="ARBA00012781"/>
    </source>
</evidence>
<dbReference type="SUPFAM" id="SSF51556">
    <property type="entry name" value="Metallo-dependent hydrolases"/>
    <property type="match status" value="1"/>
</dbReference>
<comment type="function">
    <text evidence="8">Catalyzes the hydrolytic deamination of guanine, producing xanthine and ammonia.</text>
</comment>
<dbReference type="SUPFAM" id="SSF51338">
    <property type="entry name" value="Composite domain of metallo-dependent hydrolases"/>
    <property type="match status" value="1"/>
</dbReference>
<dbReference type="NCBIfam" id="TIGR02967">
    <property type="entry name" value="guan_deamin"/>
    <property type="match status" value="1"/>
</dbReference>
<dbReference type="Gene3D" id="3.20.20.140">
    <property type="entry name" value="Metal-dependent hydrolases"/>
    <property type="match status" value="1"/>
</dbReference>
<dbReference type="RefSeq" id="WP_350244760.1">
    <property type="nucleotide sequence ID" value="NZ_CP158299.1"/>
</dbReference>
<feature type="domain" description="Amidohydrolase-related" evidence="9">
    <location>
        <begin position="64"/>
        <end position="430"/>
    </location>
</feature>
<dbReference type="KEGG" id="dsc:ABOD76_10345"/>
<dbReference type="GO" id="GO:0005829">
    <property type="term" value="C:cytosol"/>
    <property type="evidence" value="ECO:0007669"/>
    <property type="project" value="TreeGrafter"/>
</dbReference>
<evidence type="ECO:0000256" key="7">
    <source>
        <dbReference type="NCBIfam" id="TIGR02967"/>
    </source>
</evidence>
<comment type="similarity">
    <text evidence="2 8">Belongs to the metallo-dependent hydrolases superfamily. ATZ/TRZ family.</text>
</comment>